<evidence type="ECO:0000256" key="1">
    <source>
        <dbReference type="SAM" id="MobiDB-lite"/>
    </source>
</evidence>
<dbReference type="Pfam" id="PF08904">
    <property type="entry name" value="EipB_like"/>
    <property type="match status" value="2"/>
</dbReference>
<reference evidence="2 3" key="1">
    <citation type="submission" date="2016-09" db="EMBL/GenBank/DDBJ databases">
        <title>Rhizobium sp. nov., a novel species isolated from the rice rhizosphere.</title>
        <authorList>
            <person name="Zhao J."/>
            <person name="Zhang X."/>
        </authorList>
    </citation>
    <scope>NUCLEOTIDE SEQUENCE [LARGE SCALE GENOMIC DNA]</scope>
    <source>
        <strain evidence="2 3">MH17</strain>
    </source>
</reference>
<dbReference type="AlphaFoldDB" id="A0A1Q9AJQ4"/>
<dbReference type="Proteomes" id="UP000186143">
    <property type="component" value="Unassembled WGS sequence"/>
</dbReference>
<evidence type="ECO:0000313" key="3">
    <source>
        <dbReference type="Proteomes" id="UP000186143"/>
    </source>
</evidence>
<dbReference type="STRING" id="1672749.BJF92_22220"/>
<organism evidence="2 3">
    <name type="scientific">Xaviernesmea rhizosphaerae</name>
    <dbReference type="NCBI Taxonomy" id="1672749"/>
    <lineage>
        <taxon>Bacteria</taxon>
        <taxon>Pseudomonadati</taxon>
        <taxon>Pseudomonadota</taxon>
        <taxon>Alphaproteobacteria</taxon>
        <taxon>Hyphomicrobiales</taxon>
        <taxon>Rhizobiaceae</taxon>
        <taxon>Rhizobium/Agrobacterium group</taxon>
        <taxon>Xaviernesmea</taxon>
    </lineage>
</organism>
<feature type="region of interest" description="Disordered" evidence="1">
    <location>
        <begin position="178"/>
        <end position="218"/>
    </location>
</feature>
<keyword evidence="2" id="KW-0067">ATP-binding</keyword>
<dbReference type="GO" id="GO:0005524">
    <property type="term" value="F:ATP binding"/>
    <property type="evidence" value="ECO:0007669"/>
    <property type="project" value="UniProtKB-KW"/>
</dbReference>
<dbReference type="EMBL" id="MKIO01000029">
    <property type="protein sequence ID" value="OLP55485.1"/>
    <property type="molecule type" value="Genomic_DNA"/>
</dbReference>
<dbReference type="InterPro" id="IPR015000">
    <property type="entry name" value="EipB-like"/>
</dbReference>
<sequence length="292" mass="31780">MAGTLMSHAAPALAMTPLVPHRAVYDLQLQDATEQSGISNMYGRMVYEFNGSACAGYTVSFRFVTKVDGGEEVRTTDQQTTTFEDPKGSFRFLTRSFTDDKLDKEVRGTAHETEKGVSVDLEAPQKQSVDLTKAMFPTAHMIDVIERALKGEKLFEARLFDGSDSGDKTMLTTTVIGARETPAGGGAGKAESDKNKEDKIESGKAEEGADDTDAEKAGTLARSPYWPVTIAYFEDHSTGDATPTYRTSFKLYENGVTRDLTLDYGDFVLSAKLAKLDLYKADGCNSPAKQAK</sequence>
<dbReference type="OrthoDB" id="9815514at2"/>
<gene>
    <name evidence="2" type="ORF">BJF92_22220</name>
</gene>
<keyword evidence="2" id="KW-0547">Nucleotide-binding</keyword>
<comment type="caution">
    <text evidence="2">The sequence shown here is derived from an EMBL/GenBank/DDBJ whole genome shotgun (WGS) entry which is preliminary data.</text>
</comment>
<name>A0A1Q9AJQ4_9HYPH</name>
<evidence type="ECO:0000313" key="2">
    <source>
        <dbReference type="EMBL" id="OLP55485.1"/>
    </source>
</evidence>
<proteinExistence type="predicted"/>
<protein>
    <submittedName>
        <fullName evidence="2">ATP-binding protein</fullName>
    </submittedName>
</protein>
<feature type="compositionally biased region" description="Basic and acidic residues" evidence="1">
    <location>
        <begin position="190"/>
        <end position="207"/>
    </location>
</feature>
<accession>A0A1Q9AJQ4</accession>